<dbReference type="InterPro" id="IPR004367">
    <property type="entry name" value="Cyclin_C-dom"/>
</dbReference>
<keyword evidence="2 4" id="KW-0195">Cyclin</keyword>
<evidence type="ECO:0000256" key="1">
    <source>
        <dbReference type="ARBA" id="ARBA00022618"/>
    </source>
</evidence>
<evidence type="ECO:0000313" key="8">
    <source>
        <dbReference type="EMBL" id="CAK1544399.1"/>
    </source>
</evidence>
<proteinExistence type="inferred from homology"/>
<organism evidence="8 9">
    <name type="scientific">Leptosia nina</name>
    <dbReference type="NCBI Taxonomy" id="320188"/>
    <lineage>
        <taxon>Eukaryota</taxon>
        <taxon>Metazoa</taxon>
        <taxon>Ecdysozoa</taxon>
        <taxon>Arthropoda</taxon>
        <taxon>Hexapoda</taxon>
        <taxon>Insecta</taxon>
        <taxon>Pterygota</taxon>
        <taxon>Neoptera</taxon>
        <taxon>Endopterygota</taxon>
        <taxon>Lepidoptera</taxon>
        <taxon>Glossata</taxon>
        <taxon>Ditrysia</taxon>
        <taxon>Papilionoidea</taxon>
        <taxon>Pieridae</taxon>
        <taxon>Pierinae</taxon>
        <taxon>Leptosia</taxon>
    </lineage>
</organism>
<dbReference type="InterPro" id="IPR006671">
    <property type="entry name" value="Cyclin_N"/>
</dbReference>
<dbReference type="GO" id="GO:0005634">
    <property type="term" value="C:nucleus"/>
    <property type="evidence" value="ECO:0007669"/>
    <property type="project" value="UniProtKB-ARBA"/>
</dbReference>
<feature type="domain" description="Cyclin-like" evidence="6">
    <location>
        <begin position="180"/>
        <end position="265"/>
    </location>
</feature>
<comment type="similarity">
    <text evidence="4">Belongs to the cyclin family.</text>
</comment>
<dbReference type="SMART" id="SM00385">
    <property type="entry name" value="CYCLIN"/>
    <property type="match status" value="1"/>
</dbReference>
<gene>
    <name evidence="8" type="ORF">LNINA_LOCUS4151</name>
</gene>
<evidence type="ECO:0000256" key="2">
    <source>
        <dbReference type="ARBA" id="ARBA00023127"/>
    </source>
</evidence>
<feature type="compositionally biased region" description="Polar residues" evidence="5">
    <location>
        <begin position="444"/>
        <end position="456"/>
    </location>
</feature>
<keyword evidence="1" id="KW-0132">Cell division</keyword>
<dbReference type="InterPro" id="IPR013763">
    <property type="entry name" value="Cyclin-like_dom"/>
</dbReference>
<dbReference type="SMART" id="SM01332">
    <property type="entry name" value="Cyclin_C"/>
    <property type="match status" value="1"/>
</dbReference>
<dbReference type="PROSITE" id="PS00292">
    <property type="entry name" value="CYCLINS"/>
    <property type="match status" value="1"/>
</dbReference>
<feature type="compositionally biased region" description="Low complexity" evidence="5">
    <location>
        <begin position="470"/>
        <end position="481"/>
    </location>
</feature>
<dbReference type="GO" id="GO:0000278">
    <property type="term" value="P:mitotic cell cycle"/>
    <property type="evidence" value="ECO:0007669"/>
    <property type="project" value="UniProtKB-ARBA"/>
</dbReference>
<feature type="region of interest" description="Disordered" evidence="5">
    <location>
        <begin position="1"/>
        <end position="45"/>
    </location>
</feature>
<evidence type="ECO:0000259" key="6">
    <source>
        <dbReference type="SMART" id="SM00385"/>
    </source>
</evidence>
<dbReference type="AlphaFoldDB" id="A0AAV1J5L4"/>
<protein>
    <recommendedName>
        <fullName evidence="10">Cyclin E</fullName>
    </recommendedName>
</protein>
<accession>A0AAV1J5L4</accession>
<dbReference type="GO" id="GO:0051301">
    <property type="term" value="P:cell division"/>
    <property type="evidence" value="ECO:0007669"/>
    <property type="project" value="UniProtKB-KW"/>
</dbReference>
<evidence type="ECO:0000256" key="5">
    <source>
        <dbReference type="SAM" id="MobiDB-lite"/>
    </source>
</evidence>
<feature type="region of interest" description="Disordered" evidence="5">
    <location>
        <begin position="444"/>
        <end position="495"/>
    </location>
</feature>
<dbReference type="EMBL" id="CAVLEF010000005">
    <property type="protein sequence ID" value="CAK1544399.1"/>
    <property type="molecule type" value="Genomic_DNA"/>
</dbReference>
<dbReference type="Proteomes" id="UP001497472">
    <property type="component" value="Unassembled WGS sequence"/>
</dbReference>
<dbReference type="InterPro" id="IPR036915">
    <property type="entry name" value="Cyclin-like_sf"/>
</dbReference>
<dbReference type="InterPro" id="IPR039361">
    <property type="entry name" value="Cyclin"/>
</dbReference>
<dbReference type="SUPFAM" id="SSF47954">
    <property type="entry name" value="Cyclin-like"/>
    <property type="match status" value="2"/>
</dbReference>
<name>A0AAV1J5L4_9NEOP</name>
<evidence type="ECO:0000313" key="9">
    <source>
        <dbReference type="Proteomes" id="UP001497472"/>
    </source>
</evidence>
<reference evidence="8 9" key="1">
    <citation type="submission" date="2023-11" db="EMBL/GenBank/DDBJ databases">
        <authorList>
            <person name="Okamura Y."/>
        </authorList>
    </citation>
    <scope>NUCLEOTIDE SEQUENCE [LARGE SCALE GENOMIC DNA]</scope>
</reference>
<dbReference type="Pfam" id="PF02984">
    <property type="entry name" value="Cyclin_C"/>
    <property type="match status" value="1"/>
</dbReference>
<dbReference type="InterPro" id="IPR048258">
    <property type="entry name" value="Cyclins_cyclin-box"/>
</dbReference>
<comment type="caution">
    <text evidence="8">The sequence shown here is derived from an EMBL/GenBank/DDBJ whole genome shotgun (WGS) entry which is preliminary data.</text>
</comment>
<evidence type="ECO:0000256" key="4">
    <source>
        <dbReference type="RuleBase" id="RU000383"/>
    </source>
</evidence>
<dbReference type="Gene3D" id="1.10.472.10">
    <property type="entry name" value="Cyclin-like"/>
    <property type="match status" value="2"/>
</dbReference>
<feature type="domain" description="Cyclin C-terminal" evidence="7">
    <location>
        <begin position="274"/>
        <end position="415"/>
    </location>
</feature>
<keyword evidence="9" id="KW-1185">Reference proteome</keyword>
<evidence type="ECO:0000256" key="3">
    <source>
        <dbReference type="ARBA" id="ARBA00023306"/>
    </source>
</evidence>
<dbReference type="FunFam" id="1.10.472.10:FF:000001">
    <property type="entry name" value="G2/mitotic-specific cyclin"/>
    <property type="match status" value="1"/>
</dbReference>
<keyword evidence="3" id="KW-0131">Cell cycle</keyword>
<dbReference type="PANTHER" id="PTHR10177">
    <property type="entry name" value="CYCLINS"/>
    <property type="match status" value="1"/>
</dbReference>
<sequence>MAQAGTSCEAEAKRLNLKRKRNSTDNEVENTPPVKILSTREEPSDNTHIAENVVVETSCSSDDGNTEQPRSVYTDIDYSADSFLSPPSIPELTNCVLSPLDNVARGDSTPHSNKRASTSKAQCPIPLKRRCPLSGLSWADPSDLWKTMCESDARSAMKRNPNMFDNHPSLKLRMRAILLDWLNEVCAVYKLHRQTFHLTVDYVDRYLSNTSDIQKGCLQLIGITSLFIAAKIEEVYPPKIGEFAYVTDGACTTDEILLEEQLILKVLSWTLTPITINSWLNIYMQLASEGRSAKKRILGERDAGINALRSYTFVFPQYSSLEFVICGQLVDLAMLHVDVNRFAYSEVAAAAIAHSFNKDLALRVSGYSWEMLERCYRWLSPFADVVRSMGETCVVRGGDGEHVQRAAELTLICPDLNIDESHRIQSHDITLDMFDKVYQLLEEQASTQGTAPSTQDHMYPPTPPQSDQKSPSTPASNTPSTRHISPIPEINLSEV</sequence>
<evidence type="ECO:0000259" key="7">
    <source>
        <dbReference type="SMART" id="SM01332"/>
    </source>
</evidence>
<evidence type="ECO:0008006" key="10">
    <source>
        <dbReference type="Google" id="ProtNLM"/>
    </source>
</evidence>
<dbReference type="Pfam" id="PF00134">
    <property type="entry name" value="Cyclin_N"/>
    <property type="match status" value="1"/>
</dbReference>
<dbReference type="CDD" id="cd20520">
    <property type="entry name" value="CYCLIN_CCNE_rpt2"/>
    <property type="match status" value="1"/>
</dbReference>